<protein>
    <submittedName>
        <fullName evidence="1">Uncharacterized protein</fullName>
    </submittedName>
</protein>
<reference evidence="1 2" key="1">
    <citation type="journal article" date="2023" name="Nucleic Acids Res.">
        <title>The hologenome of Daphnia magna reveals possible DNA methylation and microbiome-mediated evolution of the host genome.</title>
        <authorList>
            <person name="Chaturvedi A."/>
            <person name="Li X."/>
            <person name="Dhandapani V."/>
            <person name="Marshall H."/>
            <person name="Kissane S."/>
            <person name="Cuenca-Cambronero M."/>
            <person name="Asole G."/>
            <person name="Calvet F."/>
            <person name="Ruiz-Romero M."/>
            <person name="Marangio P."/>
            <person name="Guigo R."/>
            <person name="Rago D."/>
            <person name="Mirbahai L."/>
            <person name="Eastwood N."/>
            <person name="Colbourne J.K."/>
            <person name="Zhou J."/>
            <person name="Mallon E."/>
            <person name="Orsini L."/>
        </authorList>
    </citation>
    <scope>NUCLEOTIDE SEQUENCE [LARGE SCALE GENOMIC DNA]</scope>
    <source>
        <strain evidence="1">LRV0_1</strain>
    </source>
</reference>
<proteinExistence type="predicted"/>
<accession>A0ABR0A9W3</accession>
<evidence type="ECO:0000313" key="2">
    <source>
        <dbReference type="Proteomes" id="UP001234178"/>
    </source>
</evidence>
<gene>
    <name evidence="1" type="ORF">OUZ56_007410</name>
</gene>
<dbReference type="EMBL" id="JAOYFB010000037">
    <property type="protein sequence ID" value="KAK4021922.1"/>
    <property type="molecule type" value="Genomic_DNA"/>
</dbReference>
<organism evidence="1 2">
    <name type="scientific">Daphnia magna</name>
    <dbReference type="NCBI Taxonomy" id="35525"/>
    <lineage>
        <taxon>Eukaryota</taxon>
        <taxon>Metazoa</taxon>
        <taxon>Ecdysozoa</taxon>
        <taxon>Arthropoda</taxon>
        <taxon>Crustacea</taxon>
        <taxon>Branchiopoda</taxon>
        <taxon>Diplostraca</taxon>
        <taxon>Cladocera</taxon>
        <taxon>Anomopoda</taxon>
        <taxon>Daphniidae</taxon>
        <taxon>Daphnia</taxon>
    </lineage>
</organism>
<evidence type="ECO:0000313" key="1">
    <source>
        <dbReference type="EMBL" id="KAK4021922.1"/>
    </source>
</evidence>
<keyword evidence="2" id="KW-1185">Reference proteome</keyword>
<sequence>MGMRQTDAGFSIGFNARIQFFFTALLAPPPLRMFHHISIHLISRLSGCLRLVCCLCALSRAFSGERGCSRVIL</sequence>
<comment type="caution">
    <text evidence="1">The sequence shown here is derived from an EMBL/GenBank/DDBJ whole genome shotgun (WGS) entry which is preliminary data.</text>
</comment>
<dbReference type="Proteomes" id="UP001234178">
    <property type="component" value="Unassembled WGS sequence"/>
</dbReference>
<name>A0ABR0A9W3_9CRUS</name>